<dbReference type="InterPro" id="IPR001633">
    <property type="entry name" value="EAL_dom"/>
</dbReference>
<feature type="domain" description="EAL" evidence="2">
    <location>
        <begin position="1"/>
        <end position="264"/>
    </location>
</feature>
<dbReference type="CDD" id="cd01948">
    <property type="entry name" value="EAL"/>
    <property type="match status" value="1"/>
</dbReference>
<name>A0A418WCB4_9PROT</name>
<gene>
    <name evidence="3" type="ORF">D3874_11885</name>
</gene>
<reference evidence="3 4" key="1">
    <citation type="submission" date="2018-09" db="EMBL/GenBank/DDBJ databases">
        <authorList>
            <person name="Zhu H."/>
        </authorList>
    </citation>
    <scope>NUCLEOTIDE SEQUENCE [LARGE SCALE GENOMIC DNA]</scope>
    <source>
        <strain evidence="3 4">K1W22B-8</strain>
    </source>
</reference>
<evidence type="ECO:0000256" key="1">
    <source>
        <dbReference type="SAM" id="MobiDB-lite"/>
    </source>
</evidence>
<protein>
    <submittedName>
        <fullName evidence="3">EAL domain-containing protein</fullName>
    </submittedName>
</protein>
<comment type="caution">
    <text evidence="3">The sequence shown here is derived from an EMBL/GenBank/DDBJ whole genome shotgun (WGS) entry which is preliminary data.</text>
</comment>
<sequence length="280" mass="30369">MLLPQRYGGRRPAATAHGKGSEIGPRERGIRRPLPGPAIGPFRRHRRLRGADPLDPSGTGQDPPDRFIPLAETTGLIVPIGAWVLRTACAEAAHWPSRHKIAVNLSPVQFADEDLLPMLERTLCETGLPASRLELELTESILLRDPDKARRIMAQITAMGISLAMDDFGTGYSSLANLRHLSFDKIKLDKSFVAEIEYSVQGRAIVRAVLAMAKALAIPVLAEGVETQAQLDFLVSEGCDEAQGYLLGRPGPMHRPAAEPAATQAFDPEPAMPVRNQVLG</sequence>
<dbReference type="OrthoDB" id="9793210at2"/>
<proteinExistence type="predicted"/>
<keyword evidence="4" id="KW-1185">Reference proteome</keyword>
<dbReference type="EMBL" id="QYUK01000011">
    <property type="protein sequence ID" value="RJF87634.1"/>
    <property type="molecule type" value="Genomic_DNA"/>
</dbReference>
<dbReference type="Pfam" id="PF00563">
    <property type="entry name" value="EAL"/>
    <property type="match status" value="1"/>
</dbReference>
<dbReference type="Gene3D" id="3.20.20.450">
    <property type="entry name" value="EAL domain"/>
    <property type="match status" value="1"/>
</dbReference>
<dbReference type="PANTHER" id="PTHR33121:SF79">
    <property type="entry name" value="CYCLIC DI-GMP PHOSPHODIESTERASE PDED-RELATED"/>
    <property type="match status" value="1"/>
</dbReference>
<dbReference type="SUPFAM" id="SSF141868">
    <property type="entry name" value="EAL domain-like"/>
    <property type="match status" value="1"/>
</dbReference>
<feature type="region of interest" description="Disordered" evidence="1">
    <location>
        <begin position="252"/>
        <end position="280"/>
    </location>
</feature>
<accession>A0A418WCB4</accession>
<organism evidence="3 4">
    <name type="scientific">Oleomonas cavernae</name>
    <dbReference type="NCBI Taxonomy" id="2320859"/>
    <lineage>
        <taxon>Bacteria</taxon>
        <taxon>Pseudomonadati</taxon>
        <taxon>Pseudomonadota</taxon>
        <taxon>Alphaproteobacteria</taxon>
        <taxon>Acetobacterales</taxon>
        <taxon>Acetobacteraceae</taxon>
        <taxon>Oleomonas</taxon>
    </lineage>
</organism>
<evidence type="ECO:0000313" key="3">
    <source>
        <dbReference type="EMBL" id="RJF87634.1"/>
    </source>
</evidence>
<dbReference type="InterPro" id="IPR050706">
    <property type="entry name" value="Cyclic-di-GMP_PDE-like"/>
</dbReference>
<dbReference type="SMART" id="SM00052">
    <property type="entry name" value="EAL"/>
    <property type="match status" value="1"/>
</dbReference>
<dbReference type="PANTHER" id="PTHR33121">
    <property type="entry name" value="CYCLIC DI-GMP PHOSPHODIESTERASE PDEF"/>
    <property type="match status" value="1"/>
</dbReference>
<dbReference type="PROSITE" id="PS50883">
    <property type="entry name" value="EAL"/>
    <property type="match status" value="1"/>
</dbReference>
<dbReference type="Proteomes" id="UP000284605">
    <property type="component" value="Unassembled WGS sequence"/>
</dbReference>
<dbReference type="GO" id="GO:0071111">
    <property type="term" value="F:cyclic-guanylate-specific phosphodiesterase activity"/>
    <property type="evidence" value="ECO:0007669"/>
    <property type="project" value="InterPro"/>
</dbReference>
<dbReference type="InterPro" id="IPR035919">
    <property type="entry name" value="EAL_sf"/>
</dbReference>
<evidence type="ECO:0000313" key="4">
    <source>
        <dbReference type="Proteomes" id="UP000284605"/>
    </source>
</evidence>
<dbReference type="AlphaFoldDB" id="A0A418WCB4"/>
<feature type="region of interest" description="Disordered" evidence="1">
    <location>
        <begin position="1"/>
        <end position="65"/>
    </location>
</feature>
<evidence type="ECO:0000259" key="2">
    <source>
        <dbReference type="PROSITE" id="PS50883"/>
    </source>
</evidence>